<dbReference type="InterPro" id="IPR012334">
    <property type="entry name" value="Pectin_lyas_fold"/>
</dbReference>
<keyword evidence="1" id="KW-0732">Signal</keyword>
<dbReference type="SMART" id="SM00710">
    <property type="entry name" value="PbH1"/>
    <property type="match status" value="4"/>
</dbReference>
<keyword evidence="3" id="KW-1185">Reference proteome</keyword>
<dbReference type="Proteomes" id="UP001500902">
    <property type="component" value="Unassembled WGS sequence"/>
</dbReference>
<evidence type="ECO:0008006" key="4">
    <source>
        <dbReference type="Google" id="ProtNLM"/>
    </source>
</evidence>
<accession>A0ABP7BYS3</accession>
<dbReference type="Gene3D" id="2.160.20.10">
    <property type="entry name" value="Single-stranded right-handed beta-helix, Pectin lyase-like"/>
    <property type="match status" value="1"/>
</dbReference>
<dbReference type="PROSITE" id="PS51318">
    <property type="entry name" value="TAT"/>
    <property type="match status" value="1"/>
</dbReference>
<evidence type="ECO:0000313" key="2">
    <source>
        <dbReference type="EMBL" id="GAA3671124.1"/>
    </source>
</evidence>
<dbReference type="InterPro" id="IPR011050">
    <property type="entry name" value="Pectin_lyase_fold/virulence"/>
</dbReference>
<evidence type="ECO:0000256" key="1">
    <source>
        <dbReference type="SAM" id="SignalP"/>
    </source>
</evidence>
<dbReference type="InterPro" id="IPR006311">
    <property type="entry name" value="TAT_signal"/>
</dbReference>
<feature type="chain" id="PRO_5045234701" description="Right handed beta helix region" evidence="1">
    <location>
        <begin position="31"/>
        <end position="692"/>
    </location>
</feature>
<name>A0ABP7BYS3_9ACTN</name>
<sequence>MKINEERRRILSALGAGGAALALTATPAQAAARRADVRVIAGVTDLRKTPGQPAEQVYLLGYHQDEPGVTPTPGRGGGDLYWDENSTEADDAGTVFAVTGVATGRWKRPVAATVDLAWYGWRGTGADDDTPRLQGAVDALPTGGTIEIGPGKVLLKKTISVKRVPITFAGAGHTDSLDTGTQILLDTGTADGFLLTGVHGGGFRDLQIRGLGLDGGAMIRTERAGPGTADGNYMLAFSNARFRDGHNGLVLRACNTVRFQNCVWNTFTGDQVILLNGVADDQRADPVEFVQCGIAAGSGNKVTDNVVIDGLGGSIKFIATAILFGRHGLWMRNTTGSKALPKFVYFEGGGFENGHGVPVLLEAGAQAQFANTYISADGEYDNVRVGPEFTGGVTFTGCVIRGAGRNGIDVDAARTTVTGCLIGNNGRMAHADFARQIGTVADNGSGGVRVTTSGPHGWESDDRVTLTGVTGLDGPWTITVIGANAFDLKGARFGGAHSGGTAYRHGAGINIRAQATRVVVTGNAIGGFVGDGTNRQDYAIVSASPDVLISANDLNGNHAGPYALTGTQTAQTRVIGNKGVQQIDGWLTARIDGAVADGLHDLSNLLYADGQRLRIIRVSRKLGAGTCAVRLDANGDSAGGAATGATTSFQATALTSPYVVDGTSAAKRLQLRVLESAGATELEVQFGYQIIS</sequence>
<gene>
    <name evidence="2" type="ORF">GCM10022224_039190</name>
</gene>
<evidence type="ECO:0000313" key="3">
    <source>
        <dbReference type="Proteomes" id="UP001500902"/>
    </source>
</evidence>
<dbReference type="InterPro" id="IPR006626">
    <property type="entry name" value="PbH1"/>
</dbReference>
<feature type="signal peptide" evidence="1">
    <location>
        <begin position="1"/>
        <end position="30"/>
    </location>
</feature>
<proteinExistence type="predicted"/>
<dbReference type="SUPFAM" id="SSF51126">
    <property type="entry name" value="Pectin lyase-like"/>
    <property type="match status" value="2"/>
</dbReference>
<organism evidence="2 3">
    <name type="scientific">Nonomuraea antimicrobica</name>
    <dbReference type="NCBI Taxonomy" id="561173"/>
    <lineage>
        <taxon>Bacteria</taxon>
        <taxon>Bacillati</taxon>
        <taxon>Actinomycetota</taxon>
        <taxon>Actinomycetes</taxon>
        <taxon>Streptosporangiales</taxon>
        <taxon>Streptosporangiaceae</taxon>
        <taxon>Nonomuraea</taxon>
    </lineage>
</organism>
<protein>
    <recommendedName>
        <fullName evidence="4">Right handed beta helix region</fullName>
    </recommendedName>
</protein>
<comment type="caution">
    <text evidence="2">The sequence shown here is derived from an EMBL/GenBank/DDBJ whole genome shotgun (WGS) entry which is preliminary data.</text>
</comment>
<dbReference type="RefSeq" id="WP_344879501.1">
    <property type="nucleotide sequence ID" value="NZ_BAAAZP010000075.1"/>
</dbReference>
<dbReference type="EMBL" id="BAAAZP010000075">
    <property type="protein sequence ID" value="GAA3671124.1"/>
    <property type="molecule type" value="Genomic_DNA"/>
</dbReference>
<reference evidence="3" key="1">
    <citation type="journal article" date="2019" name="Int. J. Syst. Evol. Microbiol.">
        <title>The Global Catalogue of Microorganisms (GCM) 10K type strain sequencing project: providing services to taxonomists for standard genome sequencing and annotation.</title>
        <authorList>
            <consortium name="The Broad Institute Genomics Platform"/>
            <consortium name="The Broad Institute Genome Sequencing Center for Infectious Disease"/>
            <person name="Wu L."/>
            <person name="Ma J."/>
        </authorList>
    </citation>
    <scope>NUCLEOTIDE SEQUENCE [LARGE SCALE GENOMIC DNA]</scope>
    <source>
        <strain evidence="3">JCM 16904</strain>
    </source>
</reference>